<dbReference type="InterPro" id="IPR007016">
    <property type="entry name" value="O-antigen_ligase-rel_domated"/>
</dbReference>
<feature type="transmembrane region" description="Helical" evidence="5">
    <location>
        <begin position="238"/>
        <end position="258"/>
    </location>
</feature>
<feature type="transmembrane region" description="Helical" evidence="5">
    <location>
        <begin position="331"/>
        <end position="352"/>
    </location>
</feature>
<dbReference type="RefSeq" id="WP_015154184.1">
    <property type="nucleotide sequence ID" value="NC_019695.1"/>
</dbReference>
<feature type="transmembrane region" description="Helical" evidence="5">
    <location>
        <begin position="45"/>
        <end position="65"/>
    </location>
</feature>
<dbReference type="InParanoid" id="K9TZM2"/>
<reference evidence="7 8" key="1">
    <citation type="submission" date="2012-06" db="EMBL/GenBank/DDBJ databases">
        <title>Finished chromosome of genome of Chroococcidiopsis thermalis PCC 7203.</title>
        <authorList>
            <consortium name="US DOE Joint Genome Institute"/>
            <person name="Gugger M."/>
            <person name="Coursin T."/>
            <person name="Rippka R."/>
            <person name="Tandeau De Marsac N."/>
            <person name="Huntemann M."/>
            <person name="Wei C.-L."/>
            <person name="Han J."/>
            <person name="Detter J.C."/>
            <person name="Han C."/>
            <person name="Tapia R."/>
            <person name="Davenport K."/>
            <person name="Daligault H."/>
            <person name="Erkkila T."/>
            <person name="Gu W."/>
            <person name="Munk A.C.C."/>
            <person name="Teshima H."/>
            <person name="Xu Y."/>
            <person name="Chain P."/>
            <person name="Chen A."/>
            <person name="Krypides N."/>
            <person name="Mavromatis K."/>
            <person name="Markowitz V."/>
            <person name="Szeto E."/>
            <person name="Ivanova N."/>
            <person name="Mikhailova N."/>
            <person name="Ovchinnikova G."/>
            <person name="Pagani I."/>
            <person name="Pati A."/>
            <person name="Goodwin L."/>
            <person name="Peters L."/>
            <person name="Pitluck S."/>
            <person name="Woyke T."/>
            <person name="Kerfeld C."/>
        </authorList>
    </citation>
    <scope>NUCLEOTIDE SEQUENCE [LARGE SCALE GENOMIC DNA]</scope>
    <source>
        <strain evidence="7 8">PCC 7203</strain>
    </source>
</reference>
<dbReference type="EMBL" id="CP003597">
    <property type="protein sequence ID" value="AFY87636.1"/>
    <property type="molecule type" value="Genomic_DNA"/>
</dbReference>
<comment type="subcellular location">
    <subcellularLocation>
        <location evidence="1">Membrane</location>
        <topology evidence="1">Multi-pass membrane protein</topology>
    </subcellularLocation>
</comment>
<protein>
    <submittedName>
        <fullName evidence="7">O-antigen polymerase</fullName>
    </submittedName>
</protein>
<feature type="transmembrane region" description="Helical" evidence="5">
    <location>
        <begin position="392"/>
        <end position="411"/>
    </location>
</feature>
<feature type="domain" description="O-antigen ligase-related" evidence="6">
    <location>
        <begin position="201"/>
        <end position="344"/>
    </location>
</feature>
<dbReference type="InterPro" id="IPR051533">
    <property type="entry name" value="WaaL-like"/>
</dbReference>
<dbReference type="Proteomes" id="UP000010384">
    <property type="component" value="Chromosome"/>
</dbReference>
<feature type="transmembrane region" description="Helical" evidence="5">
    <location>
        <begin position="217"/>
        <end position="233"/>
    </location>
</feature>
<dbReference type="KEGG" id="cthe:Chro_2129"/>
<evidence type="ECO:0000259" key="6">
    <source>
        <dbReference type="Pfam" id="PF04932"/>
    </source>
</evidence>
<keyword evidence="4 5" id="KW-0472">Membrane</keyword>
<dbReference type="STRING" id="251229.Chro_2129"/>
<dbReference type="GO" id="GO:0016020">
    <property type="term" value="C:membrane"/>
    <property type="evidence" value="ECO:0007669"/>
    <property type="project" value="UniProtKB-SubCell"/>
</dbReference>
<keyword evidence="3 5" id="KW-1133">Transmembrane helix</keyword>
<organism evidence="7 8">
    <name type="scientific">Chroococcidiopsis thermalis (strain PCC 7203)</name>
    <dbReference type="NCBI Taxonomy" id="251229"/>
    <lineage>
        <taxon>Bacteria</taxon>
        <taxon>Bacillati</taxon>
        <taxon>Cyanobacteriota</taxon>
        <taxon>Cyanophyceae</taxon>
        <taxon>Chroococcidiopsidales</taxon>
        <taxon>Chroococcidiopsidaceae</taxon>
        <taxon>Chroococcidiopsis</taxon>
    </lineage>
</organism>
<evidence type="ECO:0000256" key="1">
    <source>
        <dbReference type="ARBA" id="ARBA00004141"/>
    </source>
</evidence>
<dbReference type="eggNOG" id="COG3307">
    <property type="taxonomic scope" value="Bacteria"/>
</dbReference>
<feature type="transmembrane region" description="Helical" evidence="5">
    <location>
        <begin position="130"/>
        <end position="151"/>
    </location>
</feature>
<sequence>MSKRLILIEKIFTVVSLLHYTGGPLAVILSGGASEGNNLVATPDYALIQFLFFINFSISFFLLVLRWKKTIKSLTQGKHITVLLGLCFVSLLWSAAPTVTLVRSVAILGTSLFGIYLATRYSLKEQLQLLAWTFGIVIVFSIIFIVFLPRYGLMSGLHTGKWRGIFAHKNVLGNLMVLSSMVFLLVALNERKYKILLWGGFASSTVILLQTKSSSSLIIFFIIMSVFLTIRSIRMPYVLTIPTLLLLALIGQILYLWLADNTTYLLSSIGKDTTLTGRVDLWPAVLDKIWQRPWLGYGYSGFWGGWDRESAYVWRVTGWTPPNSHNGFLDLWLDLGILGLLIYLLGFLASFLKSLVWVRISRTSISLWPVMYIIYFWLSNQTETTLLKQNEIYWLLYVTVIFSMAVSSNRLERNNLNYFK</sequence>
<dbReference type="PANTHER" id="PTHR37422:SF17">
    <property type="entry name" value="O-ANTIGEN LIGASE"/>
    <property type="match status" value="1"/>
</dbReference>
<evidence type="ECO:0000256" key="3">
    <source>
        <dbReference type="ARBA" id="ARBA00022989"/>
    </source>
</evidence>
<feature type="transmembrane region" description="Helical" evidence="5">
    <location>
        <begin position="171"/>
        <end position="188"/>
    </location>
</feature>
<dbReference type="AlphaFoldDB" id="K9TZM2"/>
<feature type="transmembrane region" description="Helical" evidence="5">
    <location>
        <begin position="364"/>
        <end position="380"/>
    </location>
</feature>
<dbReference type="PATRIC" id="fig|251229.3.peg.2514"/>
<keyword evidence="8" id="KW-1185">Reference proteome</keyword>
<name>K9TZM2_CHRTP</name>
<evidence type="ECO:0000256" key="2">
    <source>
        <dbReference type="ARBA" id="ARBA00022692"/>
    </source>
</evidence>
<feature type="transmembrane region" description="Helical" evidence="5">
    <location>
        <begin position="12"/>
        <end position="33"/>
    </location>
</feature>
<dbReference type="PANTHER" id="PTHR37422">
    <property type="entry name" value="TEICHURONIC ACID BIOSYNTHESIS PROTEIN TUAE"/>
    <property type="match status" value="1"/>
</dbReference>
<proteinExistence type="predicted"/>
<evidence type="ECO:0000256" key="4">
    <source>
        <dbReference type="ARBA" id="ARBA00023136"/>
    </source>
</evidence>
<feature type="transmembrane region" description="Helical" evidence="5">
    <location>
        <begin position="77"/>
        <end position="95"/>
    </location>
</feature>
<keyword evidence="2 5" id="KW-0812">Transmembrane</keyword>
<evidence type="ECO:0000313" key="8">
    <source>
        <dbReference type="Proteomes" id="UP000010384"/>
    </source>
</evidence>
<evidence type="ECO:0000313" key="7">
    <source>
        <dbReference type="EMBL" id="AFY87636.1"/>
    </source>
</evidence>
<evidence type="ECO:0000256" key="5">
    <source>
        <dbReference type="SAM" id="Phobius"/>
    </source>
</evidence>
<dbReference type="OrthoDB" id="4391260at2"/>
<accession>K9TZM2</accession>
<gene>
    <name evidence="7" type="ORF">Chro_2129</name>
</gene>
<dbReference type="HOGENOM" id="CLU_039809_2_0_3"/>
<dbReference type="Pfam" id="PF04932">
    <property type="entry name" value="Wzy_C"/>
    <property type="match status" value="1"/>
</dbReference>